<dbReference type="VEuPathDB" id="VectorBase:SCAU012158"/>
<dbReference type="GO" id="GO:0015020">
    <property type="term" value="F:glucuronosyltransferase activity"/>
    <property type="evidence" value="ECO:0007669"/>
    <property type="project" value="TreeGrafter"/>
</dbReference>
<name>A0A1I8PY42_STOCA</name>
<proteinExistence type="inferred from homology"/>
<evidence type="ECO:0000313" key="3">
    <source>
        <dbReference type="EnsemblMetazoa" id="SCAU012158-PA"/>
    </source>
</evidence>
<evidence type="ECO:0000313" key="4">
    <source>
        <dbReference type="Proteomes" id="UP000095300"/>
    </source>
</evidence>
<dbReference type="STRING" id="35570.A0A1I8PY42"/>
<dbReference type="Pfam" id="PF03016">
    <property type="entry name" value="Exostosin_GT47"/>
    <property type="match status" value="1"/>
</dbReference>
<accession>A0A1I8PY42</accession>
<sequence>MQKFMTVSNDNICIINGYVHGIGSETRNSLFHLHNGRDIILVTTCRHGKSWRELQDARCDEDNREYDRYDYETLLLNSTFCLVPRGRRLGSFRFLEAIQAGCIPVLLSNDWVLPFESKIDWKQAAVWADERLLLQVPEVVRSISDERIFALRQQTQVLWERYFGSIEKIVFTTFENVATAHNSTRAKHLMCNVNGNFAEWLWLN</sequence>
<dbReference type="InterPro" id="IPR040911">
    <property type="entry name" value="Exostosin_GT47"/>
</dbReference>
<dbReference type="EnsemblMetazoa" id="SCAU012158-RA">
    <property type="protein sequence ID" value="SCAU012158-PA"/>
    <property type="gene ID" value="SCAU012158"/>
</dbReference>
<evidence type="ECO:0000256" key="1">
    <source>
        <dbReference type="ARBA" id="ARBA00010271"/>
    </source>
</evidence>
<protein>
    <recommendedName>
        <fullName evidence="2">Exostosin GT47 domain-containing protein</fullName>
    </recommendedName>
</protein>
<dbReference type="PANTHER" id="PTHR11062:SF129">
    <property type="entry name" value="EXOSTOSIN-1"/>
    <property type="match status" value="1"/>
</dbReference>
<dbReference type="AlphaFoldDB" id="A0A1I8PY42"/>
<comment type="similarity">
    <text evidence="1">Belongs to the glycosyltransferase 47 family.</text>
</comment>
<dbReference type="GO" id="GO:0015012">
    <property type="term" value="P:heparan sulfate proteoglycan biosynthetic process"/>
    <property type="evidence" value="ECO:0007669"/>
    <property type="project" value="UniProtKB-ARBA"/>
</dbReference>
<gene>
    <name evidence="3" type="primary">106092647</name>
</gene>
<dbReference type="GO" id="GO:0008375">
    <property type="term" value="F:acetylglucosaminyltransferase activity"/>
    <property type="evidence" value="ECO:0007669"/>
    <property type="project" value="TreeGrafter"/>
</dbReference>
<reference evidence="3" key="1">
    <citation type="submission" date="2020-05" db="UniProtKB">
        <authorList>
            <consortium name="EnsemblMetazoa"/>
        </authorList>
    </citation>
    <scope>IDENTIFICATION</scope>
    <source>
        <strain evidence="3">USDA</strain>
    </source>
</reference>
<dbReference type="Proteomes" id="UP000095300">
    <property type="component" value="Unassembled WGS sequence"/>
</dbReference>
<organism evidence="3 4">
    <name type="scientific">Stomoxys calcitrans</name>
    <name type="common">Stable fly</name>
    <name type="synonym">Conops calcitrans</name>
    <dbReference type="NCBI Taxonomy" id="35570"/>
    <lineage>
        <taxon>Eukaryota</taxon>
        <taxon>Metazoa</taxon>
        <taxon>Ecdysozoa</taxon>
        <taxon>Arthropoda</taxon>
        <taxon>Hexapoda</taxon>
        <taxon>Insecta</taxon>
        <taxon>Pterygota</taxon>
        <taxon>Neoptera</taxon>
        <taxon>Endopterygota</taxon>
        <taxon>Diptera</taxon>
        <taxon>Brachycera</taxon>
        <taxon>Muscomorpha</taxon>
        <taxon>Muscoidea</taxon>
        <taxon>Muscidae</taxon>
        <taxon>Stomoxys</taxon>
    </lineage>
</organism>
<keyword evidence="4" id="KW-1185">Reference proteome</keyword>
<dbReference type="GO" id="GO:0005794">
    <property type="term" value="C:Golgi apparatus"/>
    <property type="evidence" value="ECO:0007669"/>
    <property type="project" value="TreeGrafter"/>
</dbReference>
<evidence type="ECO:0000259" key="2">
    <source>
        <dbReference type="Pfam" id="PF03016"/>
    </source>
</evidence>
<feature type="domain" description="Exostosin GT47" evidence="2">
    <location>
        <begin position="33"/>
        <end position="143"/>
    </location>
</feature>
<dbReference type="PANTHER" id="PTHR11062">
    <property type="entry name" value="EXOSTOSIN HEPARAN SULFATE GLYCOSYLTRANSFERASE -RELATED"/>
    <property type="match status" value="1"/>
</dbReference>
<dbReference type="InterPro" id="IPR004263">
    <property type="entry name" value="Exostosin"/>
</dbReference>
<dbReference type="OrthoDB" id="1924787at2759"/>